<dbReference type="Gene3D" id="3.80.10.10">
    <property type="entry name" value="Ribonuclease Inhibitor"/>
    <property type="match status" value="2"/>
</dbReference>
<evidence type="ECO:0000256" key="3">
    <source>
        <dbReference type="SAM" id="MobiDB-lite"/>
    </source>
</evidence>
<feature type="region of interest" description="Disordered" evidence="3">
    <location>
        <begin position="40"/>
        <end position="59"/>
    </location>
</feature>
<reference evidence="4" key="1">
    <citation type="submission" date="2019-08" db="EMBL/GenBank/DDBJ databases">
        <title>Reference gene set and small RNA set construction with multiple tissues from Davidia involucrata Baill.</title>
        <authorList>
            <person name="Yang H."/>
            <person name="Zhou C."/>
            <person name="Li G."/>
            <person name="Wang J."/>
            <person name="Gao P."/>
            <person name="Wang M."/>
            <person name="Wang R."/>
            <person name="Zhao Y."/>
        </authorList>
    </citation>
    <scope>NUCLEOTIDE SEQUENCE</scope>
    <source>
        <tissue evidence="4">Mixed with DoveR01_LX</tissue>
    </source>
</reference>
<dbReference type="SMART" id="SM00369">
    <property type="entry name" value="LRR_TYP"/>
    <property type="match status" value="3"/>
</dbReference>
<dbReference type="Pfam" id="PF13855">
    <property type="entry name" value="LRR_8"/>
    <property type="match status" value="1"/>
</dbReference>
<dbReference type="SMART" id="SM00365">
    <property type="entry name" value="LRR_SD22"/>
    <property type="match status" value="4"/>
</dbReference>
<dbReference type="GO" id="GO:0006952">
    <property type="term" value="P:defense response"/>
    <property type="evidence" value="ECO:0007669"/>
    <property type="project" value="UniProtKB-ARBA"/>
</dbReference>
<dbReference type="GO" id="GO:0005737">
    <property type="term" value="C:cytoplasm"/>
    <property type="evidence" value="ECO:0007669"/>
    <property type="project" value="TreeGrafter"/>
</dbReference>
<feature type="region of interest" description="Disordered" evidence="3">
    <location>
        <begin position="592"/>
        <end position="649"/>
    </location>
</feature>
<protein>
    <submittedName>
        <fullName evidence="4">Uncharacterized protein</fullName>
    </submittedName>
</protein>
<keyword evidence="1" id="KW-0433">Leucine-rich repeat</keyword>
<dbReference type="PANTHER" id="PTHR15454:SF37">
    <property type="entry name" value="OUTER ARM DYNEIN LIGHT CHAIN 1 PROTEIN"/>
    <property type="match status" value="1"/>
</dbReference>
<feature type="compositionally biased region" description="Basic residues" evidence="3">
    <location>
        <begin position="622"/>
        <end position="636"/>
    </location>
</feature>
<dbReference type="FunFam" id="3.80.10.10:FF:000200">
    <property type="entry name" value="Outer arm dynein light chain 1 protein"/>
    <property type="match status" value="1"/>
</dbReference>
<dbReference type="PROSITE" id="PS51450">
    <property type="entry name" value="LRR"/>
    <property type="match status" value="4"/>
</dbReference>
<dbReference type="EMBL" id="GHES01001029">
    <property type="protein sequence ID" value="MPA31588.1"/>
    <property type="molecule type" value="Transcribed_RNA"/>
</dbReference>
<dbReference type="Pfam" id="PF12799">
    <property type="entry name" value="LRR_4"/>
    <property type="match status" value="1"/>
</dbReference>
<dbReference type="FunFam" id="3.80.10.10:FF:000505">
    <property type="entry name" value="Outer arm dynein light chain 1 protein"/>
    <property type="match status" value="1"/>
</dbReference>
<proteinExistence type="predicted"/>
<feature type="compositionally biased region" description="Low complexity" evidence="3">
    <location>
        <begin position="603"/>
        <end position="620"/>
    </location>
</feature>
<dbReference type="InterPro" id="IPR025875">
    <property type="entry name" value="Leu-rich_rpt_4"/>
</dbReference>
<sequence>MTKFNCFCGLVGSKKKDEGDKGSLKTDDFNKGLKTLQVRLERPSKSSEANELNSTSFTVPVPFGIPGNSRCKVKVMSHESPVKGEGEAAYEGEDEHDENMSLKRDYSDFDLHAHVADSNDQSVNKEMNFYDSFDTKINDQLENKTEKDAEDMIQSGHVSDPGIGKAEFWASPKLKRSCSNLEMGDVLKEIADQLPLSKSQSFEESQRLAERLRTEVHPGSPRSVVTHCSADKVMLKKHSSSQVLPSRSRRSWWKLFLWSHRNLHAPWTAKPRTLPMNQQGGYSSDTLEPNIGSTNYDNQSWDGFNPGVSGLWPQNQWVAFPAESSFTRVDEWVKEVATQTPLPVNDGGIVFPPSPDTGRSPARSTSHLSQHPNMNLPEEIVHANNVIQSLNSSSTVAHISGIGLKVIPTISRFSSLRSVNLSGNSIVHITPGSLPKGVHTLNLSRNKISTIDGFRELTRLRVLDLSYNRISRIGQGLSNCTIIKELYLAGNKISDVEGLHRLLKLTVLDLSFNKITTAKALGQLVANYNSLLALNLLGNPIQSNISDDQLRKAVCSLLPKLAYLNKQPINPQKARDVATESIARAALGNSGWSSRRKAGKRVSQGGSFSSSGHRSSASVGQKSRHISKSRTHHHSPLKINSSAVASSSH</sequence>
<dbReference type="SUPFAM" id="SSF52075">
    <property type="entry name" value="Outer arm dynein light chain 1"/>
    <property type="match status" value="1"/>
</dbReference>
<organism evidence="4">
    <name type="scientific">Davidia involucrata</name>
    <name type="common">Dove tree</name>
    <dbReference type="NCBI Taxonomy" id="16924"/>
    <lineage>
        <taxon>Eukaryota</taxon>
        <taxon>Viridiplantae</taxon>
        <taxon>Streptophyta</taxon>
        <taxon>Embryophyta</taxon>
        <taxon>Tracheophyta</taxon>
        <taxon>Spermatophyta</taxon>
        <taxon>Magnoliopsida</taxon>
        <taxon>eudicotyledons</taxon>
        <taxon>Gunneridae</taxon>
        <taxon>Pentapetalae</taxon>
        <taxon>asterids</taxon>
        <taxon>Cornales</taxon>
        <taxon>Nyssaceae</taxon>
        <taxon>Davidia</taxon>
    </lineage>
</organism>
<gene>
    <name evidence="4" type="ORF">Din_001029</name>
</gene>
<name>A0A5B6YIP2_DAVIN</name>
<dbReference type="PANTHER" id="PTHR15454">
    <property type="entry name" value="NISCHARIN RELATED"/>
    <property type="match status" value="1"/>
</dbReference>
<keyword evidence="2" id="KW-0677">Repeat</keyword>
<feature type="compositionally biased region" description="Polar residues" evidence="3">
    <location>
        <begin position="46"/>
        <end position="58"/>
    </location>
</feature>
<accession>A0A5B6YIP2</accession>
<evidence type="ECO:0000256" key="1">
    <source>
        <dbReference type="ARBA" id="ARBA00022614"/>
    </source>
</evidence>
<evidence type="ECO:0000256" key="2">
    <source>
        <dbReference type="ARBA" id="ARBA00022737"/>
    </source>
</evidence>
<evidence type="ECO:0000313" key="4">
    <source>
        <dbReference type="EMBL" id="MPA31588.1"/>
    </source>
</evidence>
<feature type="compositionally biased region" description="Polar residues" evidence="3">
    <location>
        <begin position="638"/>
        <end position="649"/>
    </location>
</feature>
<dbReference type="GO" id="GO:0051707">
    <property type="term" value="P:response to other organism"/>
    <property type="evidence" value="ECO:0007669"/>
    <property type="project" value="UniProtKB-ARBA"/>
</dbReference>
<dbReference type="InterPro" id="IPR032675">
    <property type="entry name" value="LRR_dom_sf"/>
</dbReference>
<dbReference type="AlphaFoldDB" id="A0A5B6YIP2"/>
<dbReference type="InterPro" id="IPR001611">
    <property type="entry name" value="Leu-rich_rpt"/>
</dbReference>
<dbReference type="InterPro" id="IPR003591">
    <property type="entry name" value="Leu-rich_rpt_typical-subtyp"/>
</dbReference>